<dbReference type="STRING" id="37992.A0A4Z0YYZ8"/>
<dbReference type="InterPro" id="IPR005343">
    <property type="entry name" value="Noc2"/>
</dbReference>
<dbReference type="Pfam" id="PF03715">
    <property type="entry name" value="Noc2"/>
    <property type="match status" value="1"/>
</dbReference>
<dbReference type="EMBL" id="SKBN01000069">
    <property type="protein sequence ID" value="TGJ84375.1"/>
    <property type="molecule type" value="Genomic_DNA"/>
</dbReference>
<comment type="caution">
    <text evidence="5">The sequence shown here is derived from an EMBL/GenBank/DDBJ whole genome shotgun (WGS) entry which is preliminary data.</text>
</comment>
<keyword evidence="3" id="KW-0539">Nucleus</keyword>
<feature type="region of interest" description="Disordered" evidence="4">
    <location>
        <begin position="192"/>
        <end position="224"/>
    </location>
</feature>
<feature type="compositionally biased region" description="Basic and acidic residues" evidence="4">
    <location>
        <begin position="717"/>
        <end position="738"/>
    </location>
</feature>
<keyword evidence="6" id="KW-1185">Reference proteome</keyword>
<feature type="compositionally biased region" description="Acidic residues" evidence="4">
    <location>
        <begin position="118"/>
        <end position="127"/>
    </location>
</feature>
<comment type="similarity">
    <text evidence="2">Belongs to the NOC2 family.</text>
</comment>
<comment type="subcellular location">
    <subcellularLocation>
        <location evidence="1">Nucleus</location>
    </subcellularLocation>
</comment>
<proteinExistence type="inferred from homology"/>
<dbReference type="PANTHER" id="PTHR12687">
    <property type="entry name" value="NUCLEOLAR COMPLEX 2 AND RAD4-RELATED"/>
    <property type="match status" value="1"/>
</dbReference>
<dbReference type="Proteomes" id="UP000297716">
    <property type="component" value="Unassembled WGS sequence"/>
</dbReference>
<evidence type="ECO:0000256" key="2">
    <source>
        <dbReference type="ARBA" id="ARBA00005907"/>
    </source>
</evidence>
<dbReference type="GO" id="GO:0030691">
    <property type="term" value="C:Noc2p-Noc3p complex"/>
    <property type="evidence" value="ECO:0007669"/>
    <property type="project" value="TreeGrafter"/>
</dbReference>
<protein>
    <recommendedName>
        <fullName evidence="7">Nucleolar complex protein 2</fullName>
    </recommendedName>
</protein>
<dbReference type="GO" id="GO:0005654">
    <property type="term" value="C:nucleoplasm"/>
    <property type="evidence" value="ECO:0007669"/>
    <property type="project" value="TreeGrafter"/>
</dbReference>
<feature type="compositionally biased region" description="Acidic residues" evidence="4">
    <location>
        <begin position="739"/>
        <end position="778"/>
    </location>
</feature>
<feature type="region of interest" description="Disordered" evidence="4">
    <location>
        <begin position="87"/>
        <end position="159"/>
    </location>
</feature>
<feature type="compositionally biased region" description="Basic and acidic residues" evidence="4">
    <location>
        <begin position="46"/>
        <end position="63"/>
    </location>
</feature>
<evidence type="ECO:0000313" key="6">
    <source>
        <dbReference type="Proteomes" id="UP000297716"/>
    </source>
</evidence>
<dbReference type="GO" id="GO:0030690">
    <property type="term" value="C:Noc1p-Noc2p complex"/>
    <property type="evidence" value="ECO:0007669"/>
    <property type="project" value="TreeGrafter"/>
</dbReference>
<reference evidence="5 6" key="1">
    <citation type="submission" date="2019-03" db="EMBL/GenBank/DDBJ databases">
        <title>Draft genome sequence of Xylaria hypoxylon DSM 108379, a ubiquitous saprotrophic-parasitic fungi on hardwood.</title>
        <authorList>
            <person name="Buettner E."/>
            <person name="Leonhardt S."/>
            <person name="Gebauer A.M."/>
            <person name="Liers C."/>
            <person name="Hofrichter M."/>
            <person name="Kellner H."/>
        </authorList>
    </citation>
    <scope>NUCLEOTIDE SEQUENCE [LARGE SCALE GENOMIC DNA]</scope>
    <source>
        <strain evidence="5 6">DSM 108379</strain>
    </source>
</reference>
<evidence type="ECO:0000256" key="1">
    <source>
        <dbReference type="ARBA" id="ARBA00004123"/>
    </source>
</evidence>
<evidence type="ECO:0008006" key="7">
    <source>
        <dbReference type="Google" id="ProtNLM"/>
    </source>
</evidence>
<evidence type="ECO:0000256" key="3">
    <source>
        <dbReference type="ARBA" id="ARBA00023242"/>
    </source>
</evidence>
<evidence type="ECO:0000313" key="5">
    <source>
        <dbReference type="EMBL" id="TGJ84375.1"/>
    </source>
</evidence>
<dbReference type="OrthoDB" id="10266662at2759"/>
<gene>
    <name evidence="5" type="ORF">E0Z10_g4391</name>
</gene>
<feature type="region of interest" description="Disordered" evidence="4">
    <location>
        <begin position="26"/>
        <end position="75"/>
    </location>
</feature>
<evidence type="ECO:0000256" key="4">
    <source>
        <dbReference type="SAM" id="MobiDB-lite"/>
    </source>
</evidence>
<dbReference type="PANTHER" id="PTHR12687:SF4">
    <property type="entry name" value="NUCLEOLAR COMPLEX PROTEIN 2 HOMOLOG"/>
    <property type="match status" value="1"/>
</dbReference>
<feature type="compositionally biased region" description="Acidic residues" evidence="4">
    <location>
        <begin position="134"/>
        <end position="145"/>
    </location>
</feature>
<dbReference type="GO" id="GO:0042273">
    <property type="term" value="P:ribosomal large subunit biogenesis"/>
    <property type="evidence" value="ECO:0007669"/>
    <property type="project" value="TreeGrafter"/>
</dbReference>
<name>A0A4Z0YYZ8_9PEZI</name>
<organism evidence="5 6">
    <name type="scientific">Xylaria hypoxylon</name>
    <dbReference type="NCBI Taxonomy" id="37992"/>
    <lineage>
        <taxon>Eukaryota</taxon>
        <taxon>Fungi</taxon>
        <taxon>Dikarya</taxon>
        <taxon>Ascomycota</taxon>
        <taxon>Pezizomycotina</taxon>
        <taxon>Sordariomycetes</taxon>
        <taxon>Xylariomycetidae</taxon>
        <taxon>Xylariales</taxon>
        <taxon>Xylariaceae</taxon>
        <taxon>Xylaria</taxon>
    </lineage>
</organism>
<accession>A0A4Z0YYZ8</accession>
<feature type="compositionally biased region" description="Basic residues" evidence="4">
    <location>
        <begin position="28"/>
        <end position="45"/>
    </location>
</feature>
<feature type="compositionally biased region" description="Basic and acidic residues" evidence="4">
    <location>
        <begin position="88"/>
        <end position="98"/>
    </location>
</feature>
<sequence>MAGAKKNFKSTKKFEQKHLTNVLEKRKAGAKLKQQHILKGKKQARKATDAEFFKGPEDAEKAARPKTSKTAHVNEMSVDDFFGGGFEIVDKAPKDSKSSKKLGKRKRDEPQPSQSDNDASDDLEISDAELPIASDDDDDDEDDAQLGDGDLGMSKDAMEALAKDDPDFYKFLKENDPDALDFDNADLAEVDELSASEEDDSPKKKPKKSKSSSKAEPLSHDNELTQEMVARWKASITESHSLKAARQVVLAFRSAAHLNEDDDQEKKQLYTISSPEVFHDVLIVALKQIPDILHHHIPIKESASGKVYVPTESKKFKPLSMLLRSFTSSILHMLPTLSDDATLKLTLSALTPLVPYLLTFRKLLKNLIKTVVAFWSQTASSDTTRITAFLVLRRLVVVGDKGIREAVLKVTYQGLIAGSRVTNVNTVQGINLMKNSAAELWGLDQSIGYTTAYNFIRQLAIHLRNSIVHNQKESYRHVYNWQYIHSLDFWSCVLSEHCNSLREAEAGKESQLRLLIYPLVQVTLGAMRLIPTATYFPLRFHMIRSLLRISRSTGTYIPLASVLLEVLNSAEMKRSPKQSTIKPLDFHVAYKAPKSYLRTRIYQDGVGEQVVDLFAEYFVLWSTNIAFPEFALPVIIMLKRWLKQSRKKASGNNNGKLRSGLVLLVQKLETNTKFIEGKRAKVDFSPRDRAQVDAFLKDFPWEKTPVGAYVAAQRKAGAEKAKMMEEARKEDERKRKEEEQADLEEYGAGMESEDEDEEMEDLGEDEDEEEESSEEDDE</sequence>
<dbReference type="GO" id="GO:0005730">
    <property type="term" value="C:nucleolus"/>
    <property type="evidence" value="ECO:0007669"/>
    <property type="project" value="TreeGrafter"/>
</dbReference>
<feature type="region of interest" description="Disordered" evidence="4">
    <location>
        <begin position="717"/>
        <end position="778"/>
    </location>
</feature>
<dbReference type="AlphaFoldDB" id="A0A4Z0YYZ8"/>